<keyword evidence="2" id="KW-1185">Reference proteome</keyword>
<protein>
    <submittedName>
        <fullName evidence="1">Uncharacterized protein</fullName>
    </submittedName>
</protein>
<sequence length="137" mass="14551">MIKLRTLHPMIVISDDGLLRQQMAEYARCAGRSCLLTKSAEGLTAALDNPVLLVIGEDMAGSLADHTSSYVPGWDGGLLPLRIGRFALLTRTGGPYPGALLAMQDKLHIGRVLGVPLSEDDRAWLADTLQTVGGTGP</sequence>
<organism evidence="1 2">
    <name type="scientific">Actinomadura graeca</name>
    <dbReference type="NCBI Taxonomy" id="2750812"/>
    <lineage>
        <taxon>Bacteria</taxon>
        <taxon>Bacillati</taxon>
        <taxon>Actinomycetota</taxon>
        <taxon>Actinomycetes</taxon>
        <taxon>Streptosporangiales</taxon>
        <taxon>Thermomonosporaceae</taxon>
        <taxon>Actinomadura</taxon>
    </lineage>
</organism>
<reference evidence="1" key="1">
    <citation type="submission" date="2020-07" db="EMBL/GenBank/DDBJ databases">
        <authorList>
            <person name="Tarantini F.S."/>
            <person name="Hong K.W."/>
            <person name="Chan K.G."/>
        </authorList>
    </citation>
    <scope>NUCLEOTIDE SEQUENCE</scope>
    <source>
        <strain evidence="1">32-07</strain>
    </source>
</reference>
<evidence type="ECO:0000313" key="2">
    <source>
        <dbReference type="Proteomes" id="UP001049518"/>
    </source>
</evidence>
<dbReference type="Proteomes" id="UP001049518">
    <property type="component" value="Chromosome"/>
</dbReference>
<name>A0ABX8R5X3_9ACTN</name>
<dbReference type="EMBL" id="CP059572">
    <property type="protein sequence ID" value="QXJ25931.1"/>
    <property type="molecule type" value="Genomic_DNA"/>
</dbReference>
<evidence type="ECO:0000313" key="1">
    <source>
        <dbReference type="EMBL" id="QXJ25931.1"/>
    </source>
</evidence>
<accession>A0ABX8R5X3</accession>
<gene>
    <name evidence="1" type="ORF">AGRA3207_007500</name>
</gene>
<dbReference type="RefSeq" id="WP_231332144.1">
    <property type="nucleotide sequence ID" value="NZ_CP059572.1"/>
</dbReference>
<proteinExistence type="predicted"/>